<dbReference type="AlphaFoldDB" id="A0A4Y9XVV6"/>
<dbReference type="InterPro" id="IPR007019">
    <property type="entry name" value="SURF6"/>
</dbReference>
<keyword evidence="3" id="KW-0539">Nucleus</keyword>
<evidence type="ECO:0000256" key="3">
    <source>
        <dbReference type="ARBA" id="ARBA00023242"/>
    </source>
</evidence>
<evidence type="ECO:0000256" key="1">
    <source>
        <dbReference type="ARBA" id="ARBA00004123"/>
    </source>
</evidence>
<evidence type="ECO:0000313" key="8">
    <source>
        <dbReference type="Proteomes" id="UP000298390"/>
    </source>
</evidence>
<evidence type="ECO:0000313" key="7">
    <source>
        <dbReference type="EMBL" id="TFY53543.1"/>
    </source>
</evidence>
<feature type="compositionally biased region" description="Basic residues" evidence="4">
    <location>
        <begin position="829"/>
        <end position="842"/>
    </location>
</feature>
<dbReference type="GO" id="GO:0042273">
    <property type="term" value="P:ribosomal large subunit biogenesis"/>
    <property type="evidence" value="ECO:0007669"/>
    <property type="project" value="TreeGrafter"/>
</dbReference>
<evidence type="ECO:0008006" key="9">
    <source>
        <dbReference type="Google" id="ProtNLM"/>
    </source>
</evidence>
<sequence length="910" mass="102565">MALPADVIHCILPLVQSRRDLESASLVNREFANISRPYVFRQISIWIHNGTERFRGVLEFLRSRPDVCSYVQELAVTGIKAPFLQLVLNQNQGEGLEVISHIDALENALKEGLFTNLKKLEWDIEETITATFANTVHNAFPRCEWVISTYSGNPLPPLPNLISLSSVTYYNVEALLYYQPILLRAPRLRTLNVVSFRPRGSSFPTHGPPPFMEHDPNLAVSREAYPAIEELTMRWLLWSLEGAHQCLQMMRWSQLRCLKLMHCNSSPFLQGCIPTREMLPALREFKLVEPYLLNPEAFPDALKQFLATMASGLHELEIEASWQTLVPVIAEHHGKTLCLLVLHESERARAPQRSTLKLADLIVLGSTCASLRHLGVDVEANYSLPGPGTAEDESFAAIVNSTAYFPSLRHITLWAPLGLTDIAVLLDSESQGDTLEGEDPLYVLEEHAYKILDPSLCDTDNTEQRDRGKLESLIVNLGEQERELEFGARYPQPWEIWEMDARTQRYLEKVYDVEIAIRMYGVYDASYELSSTQRPHLWSVTHDNEYQKHSKKQNAPKQAIKEASKKAKKDKLDPANHKTILDIQNEALKASENASSAKNKGKRKASQANVESDSDGMDVDVPMDLQEDAADSDTEQSMVPMLESGGIEALRERLHARMTQLRRGPKVGGDGEAGSRDELLEERRKQRAAMRERRRKETKEKIRKQEEMRGKKGKDKEQSRDKGPSTKTQLLVPDEGSSSKAGQPHDPKAKFTSVAFSSVTGSGSSSKKAQHLKTSSNPSQALEQLAARKGKVAAMPEEKRKALEEREKWEKAEARMEGVKVHDDEARLKKAAKRKEKTKQKTKKEWDQRKEQLATNMAAKQKKRTDNIAARHERRNDKGKAGKTKNKARPGFEGKSFGKGKGKAPAKGKK</sequence>
<dbReference type="EMBL" id="SEKV01000808">
    <property type="protein sequence ID" value="TFY53543.1"/>
    <property type="molecule type" value="Genomic_DNA"/>
</dbReference>
<dbReference type="GO" id="GO:0003723">
    <property type="term" value="F:RNA binding"/>
    <property type="evidence" value="ECO:0007669"/>
    <property type="project" value="TreeGrafter"/>
</dbReference>
<feature type="region of interest" description="Disordered" evidence="4">
    <location>
        <begin position="543"/>
        <end position="576"/>
    </location>
</feature>
<gene>
    <name evidence="7" type="ORF">EVJ58_g9394</name>
</gene>
<dbReference type="STRING" id="34475.A0A4Y9XVV6"/>
<dbReference type="GO" id="GO:0003677">
    <property type="term" value="F:DNA binding"/>
    <property type="evidence" value="ECO:0007669"/>
    <property type="project" value="TreeGrafter"/>
</dbReference>
<comment type="caution">
    <text evidence="7">The sequence shown here is derived from an EMBL/GenBank/DDBJ whole genome shotgun (WGS) entry which is preliminary data.</text>
</comment>
<dbReference type="GO" id="GO:0042274">
    <property type="term" value="P:ribosomal small subunit biogenesis"/>
    <property type="evidence" value="ECO:0007669"/>
    <property type="project" value="TreeGrafter"/>
</dbReference>
<evidence type="ECO:0000259" key="5">
    <source>
        <dbReference type="Pfam" id="PF04935"/>
    </source>
</evidence>
<name>A0A4Y9XVV6_9APHY</name>
<dbReference type="Pfam" id="PF15459">
    <property type="entry name" value="RRP14"/>
    <property type="match status" value="1"/>
</dbReference>
<comment type="subcellular location">
    <subcellularLocation>
        <location evidence="1">Nucleus</location>
    </subcellularLocation>
</comment>
<feature type="domain" description="Ribosomal RNA-processing protein 14/surfeit locus protein 6 C-terminal" evidence="5">
    <location>
        <begin position="677"/>
        <end position="880"/>
    </location>
</feature>
<feature type="compositionally biased region" description="Basic and acidic residues" evidence="4">
    <location>
        <begin position="843"/>
        <end position="852"/>
    </location>
</feature>
<feature type="compositionally biased region" description="Basic and acidic residues" evidence="4">
    <location>
        <begin position="673"/>
        <end position="724"/>
    </location>
</feature>
<feature type="compositionally biased region" description="Basic and acidic residues" evidence="4">
    <location>
        <begin position="864"/>
        <end position="880"/>
    </location>
</feature>
<organism evidence="7 8">
    <name type="scientific">Rhodofomes roseus</name>
    <dbReference type="NCBI Taxonomy" id="34475"/>
    <lineage>
        <taxon>Eukaryota</taxon>
        <taxon>Fungi</taxon>
        <taxon>Dikarya</taxon>
        <taxon>Basidiomycota</taxon>
        <taxon>Agaricomycotina</taxon>
        <taxon>Agaricomycetes</taxon>
        <taxon>Polyporales</taxon>
        <taxon>Rhodofomes</taxon>
    </lineage>
</organism>
<feature type="compositionally biased region" description="Basic residues" evidence="4">
    <location>
        <begin position="898"/>
        <end position="910"/>
    </location>
</feature>
<dbReference type="InterPro" id="IPR029190">
    <property type="entry name" value="Rrp14/SURF6_C"/>
</dbReference>
<evidence type="ECO:0000259" key="6">
    <source>
        <dbReference type="Pfam" id="PF15459"/>
    </source>
</evidence>
<protein>
    <recommendedName>
        <fullName evidence="9">F-box domain-containing protein</fullName>
    </recommendedName>
</protein>
<proteinExistence type="inferred from homology"/>
<evidence type="ECO:0000256" key="2">
    <source>
        <dbReference type="ARBA" id="ARBA00005904"/>
    </source>
</evidence>
<dbReference type="InterPro" id="IPR029188">
    <property type="entry name" value="Rrp14_N"/>
</dbReference>
<feature type="region of interest" description="Disordered" evidence="4">
    <location>
        <begin position="658"/>
        <end position="910"/>
    </location>
</feature>
<dbReference type="Pfam" id="PF04935">
    <property type="entry name" value="SURF6"/>
    <property type="match status" value="1"/>
</dbReference>
<dbReference type="PANTHER" id="PTHR14369:SF0">
    <property type="entry name" value="SURFEIT LOCUS PROTEIN 6"/>
    <property type="match status" value="1"/>
</dbReference>
<dbReference type="PANTHER" id="PTHR14369">
    <property type="entry name" value="SURFEIT LOCUS PROTEIN 6"/>
    <property type="match status" value="1"/>
</dbReference>
<reference evidence="7 8" key="1">
    <citation type="submission" date="2019-01" db="EMBL/GenBank/DDBJ databases">
        <title>Genome sequencing of the rare red list fungi Fomitopsis rosea.</title>
        <authorList>
            <person name="Buettner E."/>
            <person name="Kellner H."/>
        </authorList>
    </citation>
    <scope>NUCLEOTIDE SEQUENCE [LARGE SCALE GENOMIC DNA]</scope>
    <source>
        <strain evidence="7 8">DSM 105464</strain>
    </source>
</reference>
<dbReference type="GO" id="GO:0005730">
    <property type="term" value="C:nucleolus"/>
    <property type="evidence" value="ECO:0007669"/>
    <property type="project" value="TreeGrafter"/>
</dbReference>
<feature type="region of interest" description="Disordered" evidence="4">
    <location>
        <begin position="591"/>
        <end position="621"/>
    </location>
</feature>
<feature type="domain" description="Ribosomal RNA-processing protein 14 N-terminal" evidence="6">
    <location>
        <begin position="544"/>
        <end position="575"/>
    </location>
</feature>
<evidence type="ECO:0000256" key="4">
    <source>
        <dbReference type="SAM" id="MobiDB-lite"/>
    </source>
</evidence>
<feature type="compositionally biased region" description="Basic and acidic residues" evidence="4">
    <location>
        <begin position="559"/>
        <end position="576"/>
    </location>
</feature>
<feature type="compositionally biased region" description="Polar residues" evidence="4">
    <location>
        <begin position="772"/>
        <end position="782"/>
    </location>
</feature>
<feature type="compositionally biased region" description="Basic and acidic residues" evidence="4">
    <location>
        <begin position="796"/>
        <end position="828"/>
    </location>
</feature>
<accession>A0A4Y9XVV6</accession>
<dbReference type="Proteomes" id="UP000298390">
    <property type="component" value="Unassembled WGS sequence"/>
</dbReference>
<comment type="similarity">
    <text evidence="2">Belongs to the SURF6 family.</text>
</comment>
<feature type="compositionally biased region" description="Low complexity" evidence="4">
    <location>
        <begin position="751"/>
        <end position="767"/>
    </location>
</feature>